<keyword evidence="2" id="KW-1185">Reference proteome</keyword>
<name>A0ACB8TDW8_9AGAM</name>
<dbReference type="Proteomes" id="UP000814140">
    <property type="component" value="Unassembled WGS sequence"/>
</dbReference>
<comment type="caution">
    <text evidence="1">The sequence shown here is derived from an EMBL/GenBank/DDBJ whole genome shotgun (WGS) entry which is preliminary data.</text>
</comment>
<proteinExistence type="predicted"/>
<sequence length="198" mass="21650">MENAPFEFPDPQSITGTPRAADLAAADSDPFCEQGEHIAAPADAGRALVLAWLTPAVQGLVRREIQPVLERQAPQLSEQDLHEKLSPILEEALRPLTQRINAMEARLLDTTRMAVVAINQECLDGSIRPFAILPFPDGSDPTAPPIDLPPLRCANDVKGLTAEQAHAYAVGYRCSERMIRLNERQAIFNAIGGRVLLR</sequence>
<dbReference type="EMBL" id="MU277192">
    <property type="protein sequence ID" value="KAI0066629.1"/>
    <property type="molecule type" value="Genomic_DNA"/>
</dbReference>
<reference evidence="1" key="2">
    <citation type="journal article" date="2022" name="New Phytol.">
        <title>Evolutionary transition to the ectomycorrhizal habit in the genomes of a hyperdiverse lineage of mushroom-forming fungi.</title>
        <authorList>
            <person name="Looney B."/>
            <person name="Miyauchi S."/>
            <person name="Morin E."/>
            <person name="Drula E."/>
            <person name="Courty P.E."/>
            <person name="Kohler A."/>
            <person name="Kuo A."/>
            <person name="LaButti K."/>
            <person name="Pangilinan J."/>
            <person name="Lipzen A."/>
            <person name="Riley R."/>
            <person name="Andreopoulos W."/>
            <person name="He G."/>
            <person name="Johnson J."/>
            <person name="Nolan M."/>
            <person name="Tritt A."/>
            <person name="Barry K.W."/>
            <person name="Grigoriev I.V."/>
            <person name="Nagy L.G."/>
            <person name="Hibbett D."/>
            <person name="Henrissat B."/>
            <person name="Matheny P.B."/>
            <person name="Labbe J."/>
            <person name="Martin F.M."/>
        </authorList>
    </citation>
    <scope>NUCLEOTIDE SEQUENCE</scope>
    <source>
        <strain evidence="1">HHB10654</strain>
    </source>
</reference>
<protein>
    <submittedName>
        <fullName evidence="1">Uncharacterized protein</fullName>
    </submittedName>
</protein>
<reference evidence="1" key="1">
    <citation type="submission" date="2021-03" db="EMBL/GenBank/DDBJ databases">
        <authorList>
            <consortium name="DOE Joint Genome Institute"/>
            <person name="Ahrendt S."/>
            <person name="Looney B.P."/>
            <person name="Miyauchi S."/>
            <person name="Morin E."/>
            <person name="Drula E."/>
            <person name="Courty P.E."/>
            <person name="Chicoki N."/>
            <person name="Fauchery L."/>
            <person name="Kohler A."/>
            <person name="Kuo A."/>
            <person name="Labutti K."/>
            <person name="Pangilinan J."/>
            <person name="Lipzen A."/>
            <person name="Riley R."/>
            <person name="Andreopoulos W."/>
            <person name="He G."/>
            <person name="Johnson J."/>
            <person name="Barry K.W."/>
            <person name="Grigoriev I.V."/>
            <person name="Nagy L."/>
            <person name="Hibbett D."/>
            <person name="Henrissat B."/>
            <person name="Matheny P.B."/>
            <person name="Labbe J."/>
            <person name="Martin F."/>
        </authorList>
    </citation>
    <scope>NUCLEOTIDE SEQUENCE</scope>
    <source>
        <strain evidence="1">HHB10654</strain>
    </source>
</reference>
<gene>
    <name evidence="1" type="ORF">BV25DRAFT_1820660</name>
</gene>
<evidence type="ECO:0000313" key="2">
    <source>
        <dbReference type="Proteomes" id="UP000814140"/>
    </source>
</evidence>
<organism evidence="1 2">
    <name type="scientific">Artomyces pyxidatus</name>
    <dbReference type="NCBI Taxonomy" id="48021"/>
    <lineage>
        <taxon>Eukaryota</taxon>
        <taxon>Fungi</taxon>
        <taxon>Dikarya</taxon>
        <taxon>Basidiomycota</taxon>
        <taxon>Agaricomycotina</taxon>
        <taxon>Agaricomycetes</taxon>
        <taxon>Russulales</taxon>
        <taxon>Auriscalpiaceae</taxon>
        <taxon>Artomyces</taxon>
    </lineage>
</organism>
<accession>A0ACB8TDW8</accession>
<evidence type="ECO:0000313" key="1">
    <source>
        <dbReference type="EMBL" id="KAI0066629.1"/>
    </source>
</evidence>